<proteinExistence type="inferred from homology"/>
<accession>A0A9X1XBR9</accession>
<keyword evidence="5" id="KW-0133">Cell shape</keyword>
<dbReference type="Proteomes" id="UP001139011">
    <property type="component" value="Unassembled WGS sequence"/>
</dbReference>
<comment type="similarity">
    <text evidence="2">Belongs to the MreD family.</text>
</comment>
<feature type="transmembrane region" description="Helical" evidence="8">
    <location>
        <begin position="28"/>
        <end position="47"/>
    </location>
</feature>
<feature type="transmembrane region" description="Helical" evidence="8">
    <location>
        <begin position="104"/>
        <end position="128"/>
    </location>
</feature>
<dbReference type="Pfam" id="PF04093">
    <property type="entry name" value="MreD"/>
    <property type="match status" value="1"/>
</dbReference>
<keyword evidence="7 8" id="KW-0472">Membrane</keyword>
<sequence length="172" mass="19429">MNRILLPFITYIAFVAESTVMQVLAPEHYGWGFLLIPHFSLVLIILMSCYLKPSFGIVYGMIFGLLTDLIYTDLIGVYMFSTALVAYFISVLSRYLFSNFFVAILLSAAGVAGLEFMVYGLNSLIGIADTSIDSFFYDRLLPTLILNAVFTILVYYPFVKLLKKVKKTIHEN</sequence>
<evidence type="ECO:0000313" key="9">
    <source>
        <dbReference type="EMBL" id="MCK6257912.1"/>
    </source>
</evidence>
<dbReference type="GO" id="GO:0005886">
    <property type="term" value="C:plasma membrane"/>
    <property type="evidence" value="ECO:0007669"/>
    <property type="project" value="UniProtKB-SubCell"/>
</dbReference>
<keyword evidence="10" id="KW-1185">Reference proteome</keyword>
<dbReference type="InterPro" id="IPR007227">
    <property type="entry name" value="Cell_shape_determining_MreD"/>
</dbReference>
<keyword evidence="4 8" id="KW-0812">Transmembrane</keyword>
<evidence type="ECO:0000256" key="3">
    <source>
        <dbReference type="ARBA" id="ARBA00022475"/>
    </source>
</evidence>
<dbReference type="RefSeq" id="WP_091004189.1">
    <property type="nucleotide sequence ID" value="NZ_JAIWJX010000002.1"/>
</dbReference>
<evidence type="ECO:0000256" key="2">
    <source>
        <dbReference type="ARBA" id="ARBA00007776"/>
    </source>
</evidence>
<evidence type="ECO:0000256" key="4">
    <source>
        <dbReference type="ARBA" id="ARBA00022692"/>
    </source>
</evidence>
<dbReference type="GO" id="GO:0008360">
    <property type="term" value="P:regulation of cell shape"/>
    <property type="evidence" value="ECO:0007669"/>
    <property type="project" value="UniProtKB-KW"/>
</dbReference>
<name>A0A9X1XBR9_9BACL</name>
<evidence type="ECO:0000256" key="6">
    <source>
        <dbReference type="ARBA" id="ARBA00022989"/>
    </source>
</evidence>
<evidence type="ECO:0000313" key="10">
    <source>
        <dbReference type="Proteomes" id="UP001139011"/>
    </source>
</evidence>
<comment type="caution">
    <text evidence="9">The sequence shown here is derived from an EMBL/GenBank/DDBJ whole genome shotgun (WGS) entry which is preliminary data.</text>
</comment>
<keyword evidence="3" id="KW-1003">Cell membrane</keyword>
<dbReference type="NCBIfam" id="TIGR03426">
    <property type="entry name" value="shape_MreD"/>
    <property type="match status" value="1"/>
</dbReference>
<evidence type="ECO:0000256" key="5">
    <source>
        <dbReference type="ARBA" id="ARBA00022960"/>
    </source>
</evidence>
<feature type="transmembrane region" description="Helical" evidence="8">
    <location>
        <begin position="140"/>
        <end position="159"/>
    </location>
</feature>
<dbReference type="AlphaFoldDB" id="A0A9X1XBR9"/>
<keyword evidence="6 8" id="KW-1133">Transmembrane helix</keyword>
<organism evidence="9 10">
    <name type="scientific">Fictibacillus marinisediminis</name>
    <dbReference type="NCBI Taxonomy" id="2878389"/>
    <lineage>
        <taxon>Bacteria</taxon>
        <taxon>Bacillati</taxon>
        <taxon>Bacillota</taxon>
        <taxon>Bacilli</taxon>
        <taxon>Bacillales</taxon>
        <taxon>Fictibacillaceae</taxon>
        <taxon>Fictibacillus</taxon>
    </lineage>
</organism>
<gene>
    <name evidence="9" type="primary">mreD</name>
    <name evidence="9" type="ORF">LCY76_15130</name>
</gene>
<reference evidence="9" key="1">
    <citation type="submission" date="2021-09" db="EMBL/GenBank/DDBJ databases">
        <title>Genome analysis of Fictibacillus sp. KIGAM418 isolated from marine sediment.</title>
        <authorList>
            <person name="Seo M.-J."/>
            <person name="Cho E.-S."/>
            <person name="Hwang C.Y."/>
        </authorList>
    </citation>
    <scope>NUCLEOTIDE SEQUENCE</scope>
    <source>
        <strain evidence="9">KIGAM418</strain>
    </source>
</reference>
<evidence type="ECO:0000256" key="7">
    <source>
        <dbReference type="ARBA" id="ARBA00023136"/>
    </source>
</evidence>
<dbReference type="EMBL" id="JAIWJX010000002">
    <property type="protein sequence ID" value="MCK6257912.1"/>
    <property type="molecule type" value="Genomic_DNA"/>
</dbReference>
<protein>
    <submittedName>
        <fullName evidence="9">Rod shape-determining protein MreD</fullName>
    </submittedName>
</protein>
<comment type="subcellular location">
    <subcellularLocation>
        <location evidence="1">Cell membrane</location>
        <topology evidence="1">Multi-pass membrane protein</topology>
    </subcellularLocation>
</comment>
<evidence type="ECO:0000256" key="1">
    <source>
        <dbReference type="ARBA" id="ARBA00004651"/>
    </source>
</evidence>
<feature type="transmembrane region" description="Helical" evidence="8">
    <location>
        <begin position="77"/>
        <end position="97"/>
    </location>
</feature>
<evidence type="ECO:0000256" key="8">
    <source>
        <dbReference type="SAM" id="Phobius"/>
    </source>
</evidence>